<dbReference type="PRINTS" id="PR00368">
    <property type="entry name" value="FADPNR"/>
</dbReference>
<dbReference type="OrthoDB" id="9806179at2"/>
<comment type="caution">
    <text evidence="4">The sequence shown here is derived from an EMBL/GenBank/DDBJ whole genome shotgun (WGS) entry which is preliminary data.</text>
</comment>
<keyword evidence="1" id="KW-0285">Flavoprotein</keyword>
<accession>C4V0H9</accession>
<sequence length="286" mass="29878">MHVVIIGGGPAGVSAALYARRSGAEVTVVAKDGGSLACAEKIENYYGVGSPISGAELLRRGAAGARRLGVAFHADEVVDIQPQFEDGGFIVEGVSRTYTADTIVLATGARHSSFTVPGIKEFEGHGVSYCAVCDAFFYRGKRIAVIGAGAYALHEVQILLPHAAEITLLTNGAELKADFPDRTVLDTRKIHSIAGEGRAQQIIFTEGAQMDVDGVFLAVGVAGSTELARKLGVLLDHDNIVVDAHMETNIPGVYAAGDCTGGLLQVVKAAYEGAQAGLSLVQRKTR</sequence>
<evidence type="ECO:0000313" key="5">
    <source>
        <dbReference type="Proteomes" id="UP000005309"/>
    </source>
</evidence>
<dbReference type="InterPro" id="IPR036188">
    <property type="entry name" value="FAD/NAD-bd_sf"/>
</dbReference>
<dbReference type="AlphaFoldDB" id="C4V0H9"/>
<dbReference type="InterPro" id="IPR023753">
    <property type="entry name" value="FAD/NAD-binding_dom"/>
</dbReference>
<dbReference type="GO" id="GO:0004791">
    <property type="term" value="F:thioredoxin-disulfide reductase (NADPH) activity"/>
    <property type="evidence" value="ECO:0007669"/>
    <property type="project" value="UniProtKB-EC"/>
</dbReference>
<dbReference type="RefSeq" id="WP_006691264.1">
    <property type="nucleotide sequence ID" value="NZ_GG694010.1"/>
</dbReference>
<dbReference type="Pfam" id="PF07992">
    <property type="entry name" value="Pyr_redox_2"/>
    <property type="match status" value="1"/>
</dbReference>
<protein>
    <submittedName>
        <fullName evidence="4">Pyridine nucleotide-disulfide oxidoreductase</fullName>
        <ecNumber evidence="4">1.8.1.9</ecNumber>
    </submittedName>
</protein>
<evidence type="ECO:0000256" key="2">
    <source>
        <dbReference type="ARBA" id="ARBA00023002"/>
    </source>
</evidence>
<dbReference type="PANTHER" id="PTHR48105">
    <property type="entry name" value="THIOREDOXIN REDUCTASE 1-RELATED-RELATED"/>
    <property type="match status" value="1"/>
</dbReference>
<dbReference type="Gene3D" id="3.50.50.60">
    <property type="entry name" value="FAD/NAD(P)-binding domain"/>
    <property type="match status" value="2"/>
</dbReference>
<dbReference type="PRINTS" id="PR00469">
    <property type="entry name" value="PNDRDTASEII"/>
</dbReference>
<proteinExistence type="predicted"/>
<keyword evidence="5" id="KW-1185">Reference proteome</keyword>
<dbReference type="EC" id="1.8.1.9" evidence="4"/>
<evidence type="ECO:0000313" key="4">
    <source>
        <dbReference type="EMBL" id="EEQ49651.1"/>
    </source>
</evidence>
<reference evidence="4 5" key="1">
    <citation type="submission" date="2009-04" db="EMBL/GenBank/DDBJ databases">
        <authorList>
            <person name="Qin X."/>
            <person name="Bachman B."/>
            <person name="Battles P."/>
            <person name="Bell A."/>
            <person name="Bess C."/>
            <person name="Bickham C."/>
            <person name="Chaboub L."/>
            <person name="Chen D."/>
            <person name="Coyle M."/>
            <person name="Deiros D.R."/>
            <person name="Dinh H."/>
            <person name="Forbes L."/>
            <person name="Fowler G."/>
            <person name="Francisco L."/>
            <person name="Fu Q."/>
            <person name="Gubbala S."/>
            <person name="Hale W."/>
            <person name="Han Y."/>
            <person name="Hemphill L."/>
            <person name="Highlander S.K."/>
            <person name="Hirani K."/>
            <person name="Hogues M."/>
            <person name="Jackson L."/>
            <person name="Jakkamsetti A."/>
            <person name="Javaid M."/>
            <person name="Jiang H."/>
            <person name="Korchina V."/>
            <person name="Kovar C."/>
            <person name="Lara F."/>
            <person name="Lee S."/>
            <person name="Mata R."/>
            <person name="Mathew T."/>
            <person name="Moen C."/>
            <person name="Morales K."/>
            <person name="Munidasa M."/>
            <person name="Nazareth L."/>
            <person name="Ngo R."/>
            <person name="Nguyen L."/>
            <person name="Okwuonu G."/>
            <person name="Ongeri F."/>
            <person name="Patil S."/>
            <person name="Petrosino J."/>
            <person name="Pham C."/>
            <person name="Pham P."/>
            <person name="Pu L.-L."/>
            <person name="Puazo M."/>
            <person name="Raj R."/>
            <person name="Reid J."/>
            <person name="Rouhana J."/>
            <person name="Saada N."/>
            <person name="Shang Y."/>
            <person name="Simmons D."/>
            <person name="Thornton R."/>
            <person name="Warren J."/>
            <person name="Weissenberger G."/>
            <person name="Zhang J."/>
            <person name="Zhang L."/>
            <person name="Zhou C."/>
            <person name="Zhu D."/>
            <person name="Muzny D."/>
            <person name="Worley K."/>
            <person name="Gibbs R."/>
        </authorList>
    </citation>
    <scope>NUCLEOTIDE SEQUENCE [LARGE SCALE GENOMIC DNA]</scope>
    <source>
        <strain evidence="4 5">ATCC 43531</strain>
    </source>
</reference>
<dbReference type="STRING" id="638302.HMPREF0908_0023"/>
<keyword evidence="2 4" id="KW-0560">Oxidoreductase</keyword>
<name>C4V0H9_9FIRM</name>
<gene>
    <name evidence="4" type="ORF">HMPREF0908_0023</name>
</gene>
<evidence type="ECO:0000256" key="1">
    <source>
        <dbReference type="ARBA" id="ARBA00022630"/>
    </source>
</evidence>
<dbReference type="EMBL" id="ACLA01000001">
    <property type="protein sequence ID" value="EEQ49651.1"/>
    <property type="molecule type" value="Genomic_DNA"/>
</dbReference>
<feature type="domain" description="FAD/NAD(P)-binding" evidence="3">
    <location>
        <begin position="1"/>
        <end position="273"/>
    </location>
</feature>
<dbReference type="eggNOG" id="COG0492">
    <property type="taxonomic scope" value="Bacteria"/>
</dbReference>
<dbReference type="SUPFAM" id="SSF51905">
    <property type="entry name" value="FAD/NAD(P)-binding domain"/>
    <property type="match status" value="1"/>
</dbReference>
<dbReference type="HOGENOM" id="CLU_031864_5_3_9"/>
<dbReference type="InterPro" id="IPR050097">
    <property type="entry name" value="Ferredoxin-NADP_redctase_2"/>
</dbReference>
<organism evidence="4 5">
    <name type="scientific">Selenomonas flueggei ATCC 43531</name>
    <dbReference type="NCBI Taxonomy" id="638302"/>
    <lineage>
        <taxon>Bacteria</taxon>
        <taxon>Bacillati</taxon>
        <taxon>Bacillota</taxon>
        <taxon>Negativicutes</taxon>
        <taxon>Selenomonadales</taxon>
        <taxon>Selenomonadaceae</taxon>
        <taxon>Selenomonas</taxon>
    </lineage>
</organism>
<evidence type="ECO:0000259" key="3">
    <source>
        <dbReference type="Pfam" id="PF07992"/>
    </source>
</evidence>
<dbReference type="Proteomes" id="UP000005309">
    <property type="component" value="Unassembled WGS sequence"/>
</dbReference>